<sequence length="471" mass="51847">MIMQVRTACTSILVGKKASADGSIMIGRNEDSKAAWPKHLVVHPETNAQTSPTFTSKATGLTLTLPKRALKYTATPEWTDEFGLFEEDGINSAGVAMSATESAYANARVLAADPFVEDGIIEEAMVTVVLPYITSAKAGVRRLGQIVEEFGTGEANGILFADHDEAWYMEIATGHHWVAARIPDDSYAVVANQLAIQEVNPESADFLYDAGLFDFAADHQLWQPGTPFNFRQIFGTSTEFDRIYNTPRVWDGQRRLTPSQTRTPLDSDLPFIVKPDQPLFIDDVTGVLSSHYQETPYDPTTNGPEAHRFRPISLAKTQESHVLQLRDNRPQPIADIHWLALGVSAESQYVPFFSGMTEVPESYQTGELPADLTSAYWQYKLTGVLVDAHYRHFAKSLTDLQKATHQALLQLIAETDDASRGLDPAGLAVLANEASAKAAALSLSVYHDYTMQILAESTDYSPLNFNTDANL</sequence>
<evidence type="ECO:0000313" key="8">
    <source>
        <dbReference type="Proteomes" id="UP000050969"/>
    </source>
</evidence>
<evidence type="ECO:0000313" key="7">
    <source>
        <dbReference type="EMBL" id="KRO18192.1"/>
    </source>
</evidence>
<accession>A0A0R2N1C1</accession>
<evidence type="ECO:0000256" key="3">
    <source>
        <dbReference type="ARBA" id="ARBA00022670"/>
    </source>
</evidence>
<comment type="catalytic activity">
    <reaction evidence="1">
        <text>an L-aminoacyl-L-amino acid + H2O = 2 an L-alpha-amino acid</text>
        <dbReference type="Rhea" id="RHEA:48940"/>
        <dbReference type="ChEBI" id="CHEBI:15377"/>
        <dbReference type="ChEBI" id="CHEBI:59869"/>
        <dbReference type="ChEBI" id="CHEBI:77460"/>
        <dbReference type="EC" id="3.4.13.19"/>
    </reaction>
</comment>
<dbReference type="GO" id="GO:0016805">
    <property type="term" value="F:dipeptidase activity"/>
    <property type="evidence" value="ECO:0007669"/>
    <property type="project" value="UniProtKB-KW"/>
</dbReference>
<dbReference type="PANTHER" id="PTHR12994:SF17">
    <property type="entry name" value="LD30995P"/>
    <property type="match status" value="1"/>
</dbReference>
<evidence type="ECO:0000256" key="1">
    <source>
        <dbReference type="ARBA" id="ARBA00001670"/>
    </source>
</evidence>
<dbReference type="Gene3D" id="3.60.60.10">
    <property type="entry name" value="Penicillin V Acylase, Chain A"/>
    <property type="match status" value="1"/>
</dbReference>
<dbReference type="AlphaFoldDB" id="A0A0R2N1C1"/>
<dbReference type="InterPro" id="IPR047804">
    <property type="entry name" value="C69_dipept_A-like"/>
</dbReference>
<protein>
    <recommendedName>
        <fullName evidence="6">Dipeptidase</fullName>
        <ecNumber evidence="6">3.4.-.-</ecNumber>
    </recommendedName>
</protein>
<keyword evidence="3 6" id="KW-0645">Protease</keyword>
<proteinExistence type="inferred from homology"/>
<comment type="caution">
    <text evidence="7">The sequence shown here is derived from an EMBL/GenBank/DDBJ whole genome shotgun (WGS) entry which is preliminary data.</text>
</comment>
<evidence type="ECO:0000256" key="2">
    <source>
        <dbReference type="ARBA" id="ARBA00007225"/>
    </source>
</evidence>
<dbReference type="GO" id="GO:0006508">
    <property type="term" value="P:proteolysis"/>
    <property type="evidence" value="ECO:0007669"/>
    <property type="project" value="UniProtKB-KW"/>
</dbReference>
<dbReference type="NCBIfam" id="NF033678">
    <property type="entry name" value="C69_fam_dipept"/>
    <property type="match status" value="1"/>
</dbReference>
<dbReference type="Proteomes" id="UP000050969">
    <property type="component" value="Unassembled WGS sequence"/>
</dbReference>
<evidence type="ECO:0000256" key="4">
    <source>
        <dbReference type="ARBA" id="ARBA00022801"/>
    </source>
</evidence>
<comment type="similarity">
    <text evidence="2 6">Belongs to the peptidase C69 family.</text>
</comment>
<reference evidence="7 8" key="1">
    <citation type="journal article" date="2015" name="Genome Announc.">
        <title>Expanding the biotechnology potential of lactobacilli through comparative genomics of 213 strains and associated genera.</title>
        <authorList>
            <person name="Sun Z."/>
            <person name="Harris H.M."/>
            <person name="McCann A."/>
            <person name="Guo C."/>
            <person name="Argimon S."/>
            <person name="Zhang W."/>
            <person name="Yang X."/>
            <person name="Jeffery I.B."/>
            <person name="Cooney J.C."/>
            <person name="Kagawa T.F."/>
            <person name="Liu W."/>
            <person name="Song Y."/>
            <person name="Salvetti E."/>
            <person name="Wrobel A."/>
            <person name="Rasinkangas P."/>
            <person name="Parkhill J."/>
            <person name="Rea M.C."/>
            <person name="O'Sullivan O."/>
            <person name="Ritari J."/>
            <person name="Douillard F.P."/>
            <person name="Paul Ross R."/>
            <person name="Yang R."/>
            <person name="Briner A.E."/>
            <person name="Felis G.E."/>
            <person name="de Vos W.M."/>
            <person name="Barrangou R."/>
            <person name="Klaenhammer T.R."/>
            <person name="Caufield P.W."/>
            <person name="Cui Y."/>
            <person name="Zhang H."/>
            <person name="O'Toole P.W."/>
        </authorList>
    </citation>
    <scope>NUCLEOTIDE SEQUENCE [LARGE SCALE GENOMIC DNA]</scope>
    <source>
        <strain evidence="7 8">DSM 24301</strain>
    </source>
</reference>
<keyword evidence="8" id="KW-1185">Reference proteome</keyword>
<evidence type="ECO:0000256" key="5">
    <source>
        <dbReference type="ARBA" id="ARBA00022997"/>
    </source>
</evidence>
<dbReference type="Pfam" id="PF03577">
    <property type="entry name" value="Peptidase_C69"/>
    <property type="match status" value="1"/>
</dbReference>
<name>A0A0R2N1C1_9LACO</name>
<keyword evidence="4 6" id="KW-0378">Hydrolase</keyword>
<dbReference type="GO" id="GO:0070004">
    <property type="term" value="F:cysteine-type exopeptidase activity"/>
    <property type="evidence" value="ECO:0007669"/>
    <property type="project" value="InterPro"/>
</dbReference>
<dbReference type="STRING" id="1293598.IV56_GL001320"/>
<dbReference type="PANTHER" id="PTHR12994">
    <property type="entry name" value="SECERNIN"/>
    <property type="match status" value="1"/>
</dbReference>
<evidence type="ECO:0000256" key="6">
    <source>
        <dbReference type="RuleBase" id="RU364089"/>
    </source>
</evidence>
<organism evidence="7 8">
    <name type="scientific">Lacticaseibacillus saniviri JCM 17471 = DSM 24301</name>
    <dbReference type="NCBI Taxonomy" id="1293598"/>
    <lineage>
        <taxon>Bacteria</taxon>
        <taxon>Bacillati</taxon>
        <taxon>Bacillota</taxon>
        <taxon>Bacilli</taxon>
        <taxon>Lactobacillales</taxon>
        <taxon>Lactobacillaceae</taxon>
        <taxon>Lacticaseibacillus</taxon>
    </lineage>
</organism>
<keyword evidence="5 6" id="KW-0224">Dipeptidase</keyword>
<dbReference type="EMBL" id="JQCE01000005">
    <property type="protein sequence ID" value="KRO18192.1"/>
    <property type="molecule type" value="Genomic_DNA"/>
</dbReference>
<dbReference type="EC" id="3.4.-.-" evidence="6"/>
<dbReference type="PATRIC" id="fig|1293598.4.peg.1384"/>
<gene>
    <name evidence="7" type="ORF">IV56_GL001320</name>
</gene>
<dbReference type="InterPro" id="IPR005322">
    <property type="entry name" value="Peptidase_C69"/>
</dbReference>